<dbReference type="Proteomes" id="UP000612362">
    <property type="component" value="Unassembled WGS sequence"/>
</dbReference>
<proteinExistence type="predicted"/>
<gene>
    <name evidence="1" type="ORF">KSX_73460</name>
</gene>
<keyword evidence="2" id="KW-1185">Reference proteome</keyword>
<evidence type="ECO:0000313" key="2">
    <source>
        <dbReference type="Proteomes" id="UP000612362"/>
    </source>
</evidence>
<organism evidence="1 2">
    <name type="scientific">Ktedonospora formicarum</name>
    <dbReference type="NCBI Taxonomy" id="2778364"/>
    <lineage>
        <taxon>Bacteria</taxon>
        <taxon>Bacillati</taxon>
        <taxon>Chloroflexota</taxon>
        <taxon>Ktedonobacteria</taxon>
        <taxon>Ktedonobacterales</taxon>
        <taxon>Ktedonobacteraceae</taxon>
        <taxon>Ktedonospora</taxon>
    </lineage>
</organism>
<dbReference type="AlphaFoldDB" id="A0A8J3MWZ3"/>
<protein>
    <submittedName>
        <fullName evidence="1">Uncharacterized protein</fullName>
    </submittedName>
</protein>
<name>A0A8J3MWZ3_9CHLR</name>
<comment type="caution">
    <text evidence="1">The sequence shown here is derived from an EMBL/GenBank/DDBJ whole genome shotgun (WGS) entry which is preliminary data.</text>
</comment>
<sequence>MDGRNTQPKTRGNRVMNVFCGSAIPTKIPRTTATNKVISQIDFGIRFDIPLSPKIIYLQEWKAS</sequence>
<evidence type="ECO:0000313" key="1">
    <source>
        <dbReference type="EMBL" id="GHO49183.1"/>
    </source>
</evidence>
<dbReference type="EMBL" id="BNJF01000004">
    <property type="protein sequence ID" value="GHO49183.1"/>
    <property type="molecule type" value="Genomic_DNA"/>
</dbReference>
<reference evidence="1" key="1">
    <citation type="submission" date="2020-10" db="EMBL/GenBank/DDBJ databases">
        <title>Taxonomic study of unclassified bacteria belonging to the class Ktedonobacteria.</title>
        <authorList>
            <person name="Yabe S."/>
            <person name="Wang C.M."/>
            <person name="Zheng Y."/>
            <person name="Sakai Y."/>
            <person name="Cavaletti L."/>
            <person name="Monciardini P."/>
            <person name="Donadio S."/>
        </authorList>
    </citation>
    <scope>NUCLEOTIDE SEQUENCE</scope>
    <source>
        <strain evidence="1">SOSP1-1</strain>
    </source>
</reference>
<accession>A0A8J3MWZ3</accession>